<dbReference type="PIRSF" id="PIRSF006603">
    <property type="entry name" value="DinF"/>
    <property type="match status" value="1"/>
</dbReference>
<evidence type="ECO:0000256" key="8">
    <source>
        <dbReference type="ARBA" id="ARBA00023136"/>
    </source>
</evidence>
<evidence type="ECO:0000313" key="12">
    <source>
        <dbReference type="EMBL" id="SDW07215.1"/>
    </source>
</evidence>
<name>A0A1H2QJH1_9EURY</name>
<dbReference type="PANTHER" id="PTHR43823">
    <property type="entry name" value="SPORULATION PROTEIN YKVU"/>
    <property type="match status" value="1"/>
</dbReference>
<proteinExistence type="inferred from homology"/>
<keyword evidence="9" id="KW-0046">Antibiotic resistance</keyword>
<feature type="transmembrane region" description="Helical" evidence="10">
    <location>
        <begin position="98"/>
        <end position="120"/>
    </location>
</feature>
<dbReference type="RefSeq" id="WP_083432994.1">
    <property type="nucleotide sequence ID" value="NZ_CP017921.1"/>
</dbReference>
<dbReference type="AlphaFoldDB" id="A0A1H2QJH1"/>
<organism evidence="12 13">
    <name type="scientific">Methanohalophilus halophilus</name>
    <dbReference type="NCBI Taxonomy" id="2177"/>
    <lineage>
        <taxon>Archaea</taxon>
        <taxon>Methanobacteriati</taxon>
        <taxon>Methanobacteriota</taxon>
        <taxon>Stenosarchaea group</taxon>
        <taxon>Methanomicrobia</taxon>
        <taxon>Methanosarcinales</taxon>
        <taxon>Methanosarcinaceae</taxon>
        <taxon>Methanohalophilus</taxon>
    </lineage>
</organism>
<comment type="similarity">
    <text evidence="2">Belongs to the multi antimicrobial extrusion (MATE) (TC 2.A.66.1) family. MepA subfamily.</text>
</comment>
<keyword evidence="6 10" id="KW-0812">Transmembrane</keyword>
<feature type="transmembrane region" description="Helical" evidence="10">
    <location>
        <begin position="288"/>
        <end position="310"/>
    </location>
</feature>
<sequence length="452" mass="48703">MKEQSRALGAESVGRLLFRLSAPATVGMVVMGLYNIVDTIFVGRALGGESVQGIGGIAVSFPVIMIAMAVSLAIGLGGSSIISRRLGGDDLEGAERTFGNMVGLSLSLGFLVFIFGSIFIVPILKAFGATPTILPFARDYLQIILYGIPLITFAQAINNVVRSEGNAKVAMYTMLIGAGLNILLDPILIFGLDMGIRGAAAATVISQFATTIFLIHYFLSGKSSLQFHAGFMRPDRGIIREMVAIGASPFARNSSTSAIVVVVNNILALYGGDVSIAIYGIFNRMLMFSFMPMIGLLQGMQPIIGFNYGAHKFERVRDTLRISVIISSVIAVAGFLMLFFFSSYLFSIFTTDATLIKEGTDATKIMVLAVPLLGIQFVSGGMYQALGKARPSFILSTARQVFLLPLVLVLPWFFGTTGVWIAFPISDLLAILLAVYMFMKEYSLLERRASFS</sequence>
<dbReference type="OrthoDB" id="214119at2157"/>
<dbReference type="CDD" id="cd13143">
    <property type="entry name" value="MATE_MepA_like"/>
    <property type="match status" value="1"/>
</dbReference>
<dbReference type="GO" id="GO:0015297">
    <property type="term" value="F:antiporter activity"/>
    <property type="evidence" value="ECO:0007669"/>
    <property type="project" value="InterPro"/>
</dbReference>
<keyword evidence="5" id="KW-1003">Cell membrane</keyword>
<evidence type="ECO:0000256" key="6">
    <source>
        <dbReference type="ARBA" id="ARBA00022692"/>
    </source>
</evidence>
<evidence type="ECO:0000256" key="10">
    <source>
        <dbReference type="SAM" id="Phobius"/>
    </source>
</evidence>
<feature type="transmembrane region" description="Helical" evidence="10">
    <location>
        <begin position="57"/>
        <end position="77"/>
    </location>
</feature>
<feature type="transmembrane region" description="Helical" evidence="10">
    <location>
        <begin position="198"/>
        <end position="219"/>
    </location>
</feature>
<dbReference type="Pfam" id="PF01554">
    <property type="entry name" value="MatE"/>
    <property type="match status" value="2"/>
</dbReference>
<dbReference type="InterPro" id="IPR051327">
    <property type="entry name" value="MATE_MepA_subfamily"/>
</dbReference>
<evidence type="ECO:0000256" key="7">
    <source>
        <dbReference type="ARBA" id="ARBA00022989"/>
    </source>
</evidence>
<feature type="transmembrane region" description="Helical" evidence="10">
    <location>
        <begin position="169"/>
        <end position="192"/>
    </location>
</feature>
<dbReference type="GO" id="GO:0046677">
    <property type="term" value="P:response to antibiotic"/>
    <property type="evidence" value="ECO:0007669"/>
    <property type="project" value="UniProtKB-KW"/>
</dbReference>
<gene>
    <name evidence="11" type="ORF">EFE40_00510</name>
    <name evidence="12" type="ORF">SAMN04515625_0281</name>
</gene>
<dbReference type="EMBL" id="FNMU01000001">
    <property type="protein sequence ID" value="SDW07215.1"/>
    <property type="molecule type" value="Genomic_DNA"/>
</dbReference>
<evidence type="ECO:0000256" key="5">
    <source>
        <dbReference type="ARBA" id="ARBA00022475"/>
    </source>
</evidence>
<dbReference type="NCBIfam" id="TIGR00797">
    <property type="entry name" value="matE"/>
    <property type="match status" value="1"/>
</dbReference>
<protein>
    <recommendedName>
        <fullName evidence="3">Multidrug export protein MepA</fullName>
    </recommendedName>
</protein>
<dbReference type="InterPro" id="IPR048279">
    <property type="entry name" value="MdtK-like"/>
</dbReference>
<evidence type="ECO:0000256" key="3">
    <source>
        <dbReference type="ARBA" id="ARBA00022106"/>
    </source>
</evidence>
<feature type="transmembrane region" description="Helical" evidence="10">
    <location>
        <begin position="258"/>
        <end position="282"/>
    </location>
</feature>
<keyword evidence="4" id="KW-0813">Transport</keyword>
<reference evidence="12 13" key="1">
    <citation type="submission" date="2016-10" db="EMBL/GenBank/DDBJ databases">
        <authorList>
            <person name="de Groot N.N."/>
        </authorList>
    </citation>
    <scope>NUCLEOTIDE SEQUENCE [LARGE SCALE GENOMIC DNA]</scope>
    <source>
        <strain evidence="12 13">Z-7982</strain>
    </source>
</reference>
<keyword evidence="8 10" id="KW-0472">Membrane</keyword>
<accession>A0A1H2QJH1</accession>
<dbReference type="PANTHER" id="PTHR43823:SF3">
    <property type="entry name" value="MULTIDRUG EXPORT PROTEIN MEPA"/>
    <property type="match status" value="1"/>
</dbReference>
<feature type="transmembrane region" description="Helical" evidence="10">
    <location>
        <begin position="322"/>
        <end position="345"/>
    </location>
</feature>
<dbReference type="EMBL" id="RJJG01000001">
    <property type="protein sequence ID" value="RNI10699.1"/>
    <property type="molecule type" value="Genomic_DNA"/>
</dbReference>
<evidence type="ECO:0000256" key="9">
    <source>
        <dbReference type="ARBA" id="ARBA00023251"/>
    </source>
</evidence>
<dbReference type="Proteomes" id="UP000198669">
    <property type="component" value="Unassembled WGS sequence"/>
</dbReference>
<dbReference type="GO" id="GO:0042910">
    <property type="term" value="F:xenobiotic transmembrane transporter activity"/>
    <property type="evidence" value="ECO:0007669"/>
    <property type="project" value="InterPro"/>
</dbReference>
<feature type="transmembrane region" description="Helical" evidence="10">
    <location>
        <begin position="420"/>
        <end position="439"/>
    </location>
</feature>
<evidence type="ECO:0000256" key="4">
    <source>
        <dbReference type="ARBA" id="ARBA00022448"/>
    </source>
</evidence>
<evidence type="ECO:0000313" key="11">
    <source>
        <dbReference type="EMBL" id="RNI10699.1"/>
    </source>
</evidence>
<feature type="transmembrane region" description="Helical" evidence="10">
    <location>
        <begin position="16"/>
        <end position="37"/>
    </location>
</feature>
<reference evidence="11 14" key="2">
    <citation type="submission" date="2018-10" db="EMBL/GenBank/DDBJ databases">
        <title>Cultivation of a novel Methanohalophilus strain from Kebrit Deep of the Red Sea and a genomic comparison of members of the genus Methanohalophilus.</title>
        <authorList>
            <person name="Guan Y."/>
            <person name="Ngugi D.K."/>
            <person name="Stingl U."/>
        </authorList>
    </citation>
    <scope>NUCLEOTIDE SEQUENCE [LARGE SCALE GENOMIC DNA]</scope>
    <source>
        <strain evidence="11 14">DSM 3094</strain>
    </source>
</reference>
<feature type="transmembrane region" description="Helical" evidence="10">
    <location>
        <begin position="365"/>
        <end position="386"/>
    </location>
</feature>
<evidence type="ECO:0000256" key="1">
    <source>
        <dbReference type="ARBA" id="ARBA00004651"/>
    </source>
</evidence>
<evidence type="ECO:0000313" key="14">
    <source>
        <dbReference type="Proteomes" id="UP000267921"/>
    </source>
</evidence>
<dbReference type="GO" id="GO:0005886">
    <property type="term" value="C:plasma membrane"/>
    <property type="evidence" value="ECO:0007669"/>
    <property type="project" value="UniProtKB-SubCell"/>
</dbReference>
<dbReference type="GeneID" id="30582547"/>
<dbReference type="InterPro" id="IPR045070">
    <property type="entry name" value="MATE_MepA-like"/>
</dbReference>
<dbReference type="InterPro" id="IPR002528">
    <property type="entry name" value="MATE_fam"/>
</dbReference>
<evidence type="ECO:0000313" key="13">
    <source>
        <dbReference type="Proteomes" id="UP000198669"/>
    </source>
</evidence>
<comment type="subcellular location">
    <subcellularLocation>
        <location evidence="1">Cell membrane</location>
        <topology evidence="1">Multi-pass membrane protein</topology>
    </subcellularLocation>
</comment>
<keyword evidence="7 10" id="KW-1133">Transmembrane helix</keyword>
<feature type="transmembrane region" description="Helical" evidence="10">
    <location>
        <begin position="393"/>
        <end position="414"/>
    </location>
</feature>
<feature type="transmembrane region" description="Helical" evidence="10">
    <location>
        <begin position="140"/>
        <end position="157"/>
    </location>
</feature>
<dbReference type="Proteomes" id="UP000267921">
    <property type="component" value="Unassembled WGS sequence"/>
</dbReference>
<evidence type="ECO:0000256" key="2">
    <source>
        <dbReference type="ARBA" id="ARBA00008417"/>
    </source>
</evidence>